<evidence type="ECO:0000256" key="5">
    <source>
        <dbReference type="ARBA" id="ARBA00022840"/>
    </source>
</evidence>
<evidence type="ECO:0000256" key="1">
    <source>
        <dbReference type="ARBA" id="ARBA00022527"/>
    </source>
</evidence>
<keyword evidence="5" id="KW-0067">ATP-binding</keyword>
<accession>A0AAD4T5G7</accession>
<dbReference type="GO" id="GO:0007165">
    <property type="term" value="P:signal transduction"/>
    <property type="evidence" value="ECO:0007669"/>
    <property type="project" value="TreeGrafter"/>
</dbReference>
<evidence type="ECO:0000256" key="2">
    <source>
        <dbReference type="ARBA" id="ARBA00022679"/>
    </source>
</evidence>
<organism evidence="7 8">
    <name type="scientific">Papaver atlanticum</name>
    <dbReference type="NCBI Taxonomy" id="357466"/>
    <lineage>
        <taxon>Eukaryota</taxon>
        <taxon>Viridiplantae</taxon>
        <taxon>Streptophyta</taxon>
        <taxon>Embryophyta</taxon>
        <taxon>Tracheophyta</taxon>
        <taxon>Spermatophyta</taxon>
        <taxon>Magnoliopsida</taxon>
        <taxon>Ranunculales</taxon>
        <taxon>Papaveraceae</taxon>
        <taxon>Papaveroideae</taxon>
        <taxon>Papaver</taxon>
    </lineage>
</organism>
<keyword evidence="6" id="KW-0472">Membrane</keyword>
<keyword evidence="1" id="KW-0723">Serine/threonine-protein kinase</keyword>
<dbReference type="GO" id="GO:0005524">
    <property type="term" value="F:ATP binding"/>
    <property type="evidence" value="ECO:0007669"/>
    <property type="project" value="UniProtKB-KW"/>
</dbReference>
<dbReference type="GO" id="GO:0004674">
    <property type="term" value="F:protein serine/threonine kinase activity"/>
    <property type="evidence" value="ECO:0007669"/>
    <property type="project" value="UniProtKB-KW"/>
</dbReference>
<evidence type="ECO:0000313" key="7">
    <source>
        <dbReference type="EMBL" id="KAI3938736.1"/>
    </source>
</evidence>
<proteinExistence type="predicted"/>
<comment type="caution">
    <text evidence="7">The sequence shown here is derived from an EMBL/GenBank/DDBJ whole genome shotgun (WGS) entry which is preliminary data.</text>
</comment>
<dbReference type="Proteomes" id="UP001202328">
    <property type="component" value="Unassembled WGS sequence"/>
</dbReference>
<sequence>MLDEMMLCVGADCARWELLVHGLGVYDLLQVVASPRRAETSLNNAGPGQTWIRREISIMKLIKHPYIVQVMGCNAKIFIVLEFVTGGELFEKVVTCLLMILILWSCIKKFRLQSIFILLGSLWALRLITRILDPNPTTVSMFCTFVIVVLICCSSAFGLR</sequence>
<dbReference type="PANTHER" id="PTHR43895">
    <property type="entry name" value="CALCIUM/CALMODULIN-DEPENDENT PROTEIN KINASE KINASE-RELATED"/>
    <property type="match status" value="1"/>
</dbReference>
<dbReference type="AlphaFoldDB" id="A0AAD4T5G7"/>
<keyword evidence="8" id="KW-1185">Reference proteome</keyword>
<feature type="transmembrane region" description="Helical" evidence="6">
    <location>
        <begin position="114"/>
        <end position="132"/>
    </location>
</feature>
<evidence type="ECO:0000256" key="3">
    <source>
        <dbReference type="ARBA" id="ARBA00022741"/>
    </source>
</evidence>
<name>A0AAD4T5G7_9MAGN</name>
<gene>
    <name evidence="7" type="ORF">MKW98_011888</name>
</gene>
<feature type="transmembrane region" description="Helical" evidence="6">
    <location>
        <begin position="89"/>
        <end position="107"/>
    </location>
</feature>
<keyword evidence="2" id="KW-0808">Transferase</keyword>
<evidence type="ECO:0000256" key="4">
    <source>
        <dbReference type="ARBA" id="ARBA00022777"/>
    </source>
</evidence>
<reference evidence="7" key="1">
    <citation type="submission" date="2022-04" db="EMBL/GenBank/DDBJ databases">
        <title>A functionally conserved STORR gene fusion in Papaver species that diverged 16.8 million years ago.</title>
        <authorList>
            <person name="Catania T."/>
        </authorList>
    </citation>
    <scope>NUCLEOTIDE SEQUENCE</scope>
    <source>
        <strain evidence="7">S-188037</strain>
    </source>
</reference>
<keyword evidence="6" id="KW-0812">Transmembrane</keyword>
<keyword evidence="3" id="KW-0547">Nucleotide-binding</keyword>
<dbReference type="Gene3D" id="3.30.200.20">
    <property type="entry name" value="Phosphorylase Kinase, domain 1"/>
    <property type="match status" value="1"/>
</dbReference>
<evidence type="ECO:0008006" key="9">
    <source>
        <dbReference type="Google" id="ProtNLM"/>
    </source>
</evidence>
<feature type="transmembrane region" description="Helical" evidence="6">
    <location>
        <begin position="138"/>
        <end position="159"/>
    </location>
</feature>
<dbReference type="InterPro" id="IPR011009">
    <property type="entry name" value="Kinase-like_dom_sf"/>
</dbReference>
<dbReference type="EMBL" id="JAJJMB010005473">
    <property type="protein sequence ID" value="KAI3938736.1"/>
    <property type="molecule type" value="Genomic_DNA"/>
</dbReference>
<protein>
    <recommendedName>
        <fullName evidence="9">Protein kinase domain-containing protein</fullName>
    </recommendedName>
</protein>
<dbReference type="PANTHER" id="PTHR43895:SF104">
    <property type="entry name" value="CBL-INTERACTING SERINE_THREONINE-PROTEIN KINASE 3"/>
    <property type="match status" value="1"/>
</dbReference>
<dbReference type="SUPFAM" id="SSF56112">
    <property type="entry name" value="Protein kinase-like (PK-like)"/>
    <property type="match status" value="1"/>
</dbReference>
<keyword evidence="6" id="KW-1133">Transmembrane helix</keyword>
<keyword evidence="4" id="KW-0418">Kinase</keyword>
<evidence type="ECO:0000256" key="6">
    <source>
        <dbReference type="SAM" id="Phobius"/>
    </source>
</evidence>
<evidence type="ECO:0000313" key="8">
    <source>
        <dbReference type="Proteomes" id="UP001202328"/>
    </source>
</evidence>